<gene>
    <name evidence="1" type="ORF">FA15DRAFT_297766</name>
</gene>
<reference evidence="1 2" key="1">
    <citation type="journal article" date="2019" name="Nat. Ecol. Evol.">
        <title>Megaphylogeny resolves global patterns of mushroom evolution.</title>
        <authorList>
            <person name="Varga T."/>
            <person name="Krizsan K."/>
            <person name="Foldi C."/>
            <person name="Dima B."/>
            <person name="Sanchez-Garcia M."/>
            <person name="Sanchez-Ramirez S."/>
            <person name="Szollosi G.J."/>
            <person name="Szarkandi J.G."/>
            <person name="Papp V."/>
            <person name="Albert L."/>
            <person name="Andreopoulos W."/>
            <person name="Angelini C."/>
            <person name="Antonin V."/>
            <person name="Barry K.W."/>
            <person name="Bougher N.L."/>
            <person name="Buchanan P."/>
            <person name="Buyck B."/>
            <person name="Bense V."/>
            <person name="Catcheside P."/>
            <person name="Chovatia M."/>
            <person name="Cooper J."/>
            <person name="Damon W."/>
            <person name="Desjardin D."/>
            <person name="Finy P."/>
            <person name="Geml J."/>
            <person name="Haridas S."/>
            <person name="Hughes K."/>
            <person name="Justo A."/>
            <person name="Karasinski D."/>
            <person name="Kautmanova I."/>
            <person name="Kiss B."/>
            <person name="Kocsube S."/>
            <person name="Kotiranta H."/>
            <person name="LaButti K.M."/>
            <person name="Lechner B.E."/>
            <person name="Liimatainen K."/>
            <person name="Lipzen A."/>
            <person name="Lukacs Z."/>
            <person name="Mihaltcheva S."/>
            <person name="Morgado L.N."/>
            <person name="Niskanen T."/>
            <person name="Noordeloos M.E."/>
            <person name="Ohm R.A."/>
            <person name="Ortiz-Santana B."/>
            <person name="Ovrebo C."/>
            <person name="Racz N."/>
            <person name="Riley R."/>
            <person name="Savchenko A."/>
            <person name="Shiryaev A."/>
            <person name="Soop K."/>
            <person name="Spirin V."/>
            <person name="Szebenyi C."/>
            <person name="Tomsovsky M."/>
            <person name="Tulloss R.E."/>
            <person name="Uehling J."/>
            <person name="Grigoriev I.V."/>
            <person name="Vagvolgyi C."/>
            <person name="Papp T."/>
            <person name="Martin F.M."/>
            <person name="Miettinen O."/>
            <person name="Hibbett D.S."/>
            <person name="Nagy L.G."/>
        </authorList>
    </citation>
    <scope>NUCLEOTIDE SEQUENCE [LARGE SCALE GENOMIC DNA]</scope>
    <source>
        <strain evidence="1 2">CBS 121175</strain>
    </source>
</reference>
<protein>
    <submittedName>
        <fullName evidence="1">Uncharacterized protein</fullName>
    </submittedName>
</protein>
<dbReference type="AlphaFoldDB" id="A0A5C3KCU3"/>
<name>A0A5C3KCU3_COPMA</name>
<accession>A0A5C3KCU3</accession>
<evidence type="ECO:0000313" key="1">
    <source>
        <dbReference type="EMBL" id="TFK17886.1"/>
    </source>
</evidence>
<dbReference type="OrthoDB" id="3014077at2759"/>
<organism evidence="1 2">
    <name type="scientific">Coprinopsis marcescibilis</name>
    <name type="common">Agaric fungus</name>
    <name type="synonym">Psathyrella marcescibilis</name>
    <dbReference type="NCBI Taxonomy" id="230819"/>
    <lineage>
        <taxon>Eukaryota</taxon>
        <taxon>Fungi</taxon>
        <taxon>Dikarya</taxon>
        <taxon>Basidiomycota</taxon>
        <taxon>Agaricomycotina</taxon>
        <taxon>Agaricomycetes</taxon>
        <taxon>Agaricomycetidae</taxon>
        <taxon>Agaricales</taxon>
        <taxon>Agaricineae</taxon>
        <taxon>Psathyrellaceae</taxon>
        <taxon>Coprinopsis</taxon>
    </lineage>
</organism>
<dbReference type="Proteomes" id="UP000307440">
    <property type="component" value="Unassembled WGS sequence"/>
</dbReference>
<evidence type="ECO:0000313" key="2">
    <source>
        <dbReference type="Proteomes" id="UP000307440"/>
    </source>
</evidence>
<keyword evidence="2" id="KW-1185">Reference proteome</keyword>
<sequence length="81" mass="9430">MRDFFSGNLRELATYKIDLNEDYEIEPDMEIFLRASFATICERSRIRDEWTSEVDILKLEGTLQILTPPEATLLSLSPDVF</sequence>
<dbReference type="EMBL" id="ML210453">
    <property type="protein sequence ID" value="TFK17886.1"/>
    <property type="molecule type" value="Genomic_DNA"/>
</dbReference>
<proteinExistence type="predicted"/>